<accession>A0A6M5UAB5</accession>
<organism evidence="4 5">
    <name type="scientific">Cellulosimicrobium protaetiae</name>
    <dbReference type="NCBI Taxonomy" id="2587808"/>
    <lineage>
        <taxon>Bacteria</taxon>
        <taxon>Bacillati</taxon>
        <taxon>Actinomycetota</taxon>
        <taxon>Actinomycetes</taxon>
        <taxon>Micrococcales</taxon>
        <taxon>Promicromonosporaceae</taxon>
        <taxon>Cellulosimicrobium</taxon>
    </lineage>
</organism>
<dbReference type="EMBL" id="CP052757">
    <property type="protein sequence ID" value="QJW35426.1"/>
    <property type="molecule type" value="Genomic_DNA"/>
</dbReference>
<dbReference type="KEGG" id="cprt:FIC82_003625"/>
<evidence type="ECO:0000313" key="5">
    <source>
        <dbReference type="Proteomes" id="UP000451354"/>
    </source>
</evidence>
<feature type="compositionally biased region" description="Low complexity" evidence="2">
    <location>
        <begin position="271"/>
        <end position="282"/>
    </location>
</feature>
<dbReference type="PANTHER" id="PTHR43736:SF4">
    <property type="entry name" value="SLR1690 PROTEIN"/>
    <property type="match status" value="1"/>
</dbReference>
<dbReference type="InterPro" id="IPR020084">
    <property type="entry name" value="NUDIX_hydrolase_CS"/>
</dbReference>
<dbReference type="InterPro" id="IPR036390">
    <property type="entry name" value="WH_DNA-bd_sf"/>
</dbReference>
<gene>
    <name evidence="4" type="ORF">FIC82_003625</name>
</gene>
<evidence type="ECO:0000313" key="4">
    <source>
        <dbReference type="EMBL" id="QJW35426.1"/>
    </source>
</evidence>
<keyword evidence="5" id="KW-1185">Reference proteome</keyword>
<protein>
    <submittedName>
        <fullName evidence="4">NUDIX hydrolase</fullName>
    </submittedName>
</protein>
<feature type="region of interest" description="Disordered" evidence="2">
    <location>
        <begin position="71"/>
        <end position="91"/>
    </location>
</feature>
<dbReference type="Proteomes" id="UP000451354">
    <property type="component" value="Chromosome"/>
</dbReference>
<dbReference type="PANTHER" id="PTHR43736">
    <property type="entry name" value="ADP-RIBOSE PYROPHOSPHATASE"/>
    <property type="match status" value="1"/>
</dbReference>
<dbReference type="AlphaFoldDB" id="A0A6M5UAB5"/>
<evidence type="ECO:0000259" key="3">
    <source>
        <dbReference type="PROSITE" id="PS51462"/>
    </source>
</evidence>
<dbReference type="InterPro" id="IPR015797">
    <property type="entry name" value="NUDIX_hydrolase-like_dom_sf"/>
</dbReference>
<feature type="domain" description="Nudix hydrolase" evidence="3">
    <location>
        <begin position="19"/>
        <end position="149"/>
    </location>
</feature>
<dbReference type="Gene3D" id="3.90.79.10">
    <property type="entry name" value="Nucleoside Triphosphate Pyrophosphohydrolase"/>
    <property type="match status" value="1"/>
</dbReference>
<reference evidence="4 5" key="1">
    <citation type="journal article" date="2022" name="Int. J. Syst. Evol. Microbiol.">
        <title>Cellulosimicrobium protaetiae sp. nov., isolated from the gut of the larva of Protaetia brevitarsis seulensis.</title>
        <authorList>
            <person name="Le Han H."/>
            <person name="Nguyen T.T.H."/>
            <person name="Li Z."/>
            <person name="Shin N.R."/>
            <person name="Kim S.G."/>
        </authorList>
    </citation>
    <scope>NUCLEOTIDE SEQUENCE [LARGE SCALE GENOMIC DNA]</scope>
    <source>
        <strain evidence="4 5">BI34</strain>
    </source>
</reference>
<dbReference type="InterPro" id="IPR000086">
    <property type="entry name" value="NUDIX_hydrolase_dom"/>
</dbReference>
<keyword evidence="1 4" id="KW-0378">Hydrolase</keyword>
<dbReference type="RefSeq" id="WP_154797600.1">
    <property type="nucleotide sequence ID" value="NZ_CP052757.1"/>
</dbReference>
<evidence type="ECO:0000256" key="2">
    <source>
        <dbReference type="SAM" id="MobiDB-lite"/>
    </source>
</evidence>
<dbReference type="Gene3D" id="1.10.10.10">
    <property type="entry name" value="Winged helix-like DNA-binding domain superfamily/Winged helix DNA-binding domain"/>
    <property type="match status" value="1"/>
</dbReference>
<sequence>MTEPVSPHADVPPTAALLPVTVDVVALTVRDDALHVLLVERGVDPYRGALALPGGFVLPGERLAQAARRELAEETGVRPPGHLEQLRTYGPLDRDPRGPVLSVAYLLLAPEFGVVHAGSDAGGAAWHPVEPLLPAAPGPSAGPGVPTASGDPAPSGGLAFDHARILADGVERARAKLEYSALATAFCPPEFTVADLRRVYEAVWGVRLDPRNFSRKATTTPGFLAETGRTTSGGTGRPATLYRAAPNPASLPTTVPAQGATPGSAADPDDAPASVPAVLDPPLMRPRR</sequence>
<dbReference type="Pfam" id="PF00293">
    <property type="entry name" value="NUDIX"/>
    <property type="match status" value="1"/>
</dbReference>
<feature type="region of interest" description="Disordered" evidence="2">
    <location>
        <begin position="244"/>
        <end position="288"/>
    </location>
</feature>
<dbReference type="CDD" id="cd18873">
    <property type="entry name" value="NUDIX_NadM_like"/>
    <property type="match status" value="1"/>
</dbReference>
<dbReference type="GO" id="GO:0016787">
    <property type="term" value="F:hydrolase activity"/>
    <property type="evidence" value="ECO:0007669"/>
    <property type="project" value="UniProtKB-KW"/>
</dbReference>
<dbReference type="SUPFAM" id="SSF55811">
    <property type="entry name" value="Nudix"/>
    <property type="match status" value="1"/>
</dbReference>
<name>A0A6M5UAB5_9MICO</name>
<dbReference type="OrthoDB" id="9786141at2"/>
<evidence type="ECO:0000256" key="1">
    <source>
        <dbReference type="ARBA" id="ARBA00022801"/>
    </source>
</evidence>
<dbReference type="Pfam" id="PF21906">
    <property type="entry name" value="WHD_NrtR"/>
    <property type="match status" value="1"/>
</dbReference>
<dbReference type="InterPro" id="IPR054105">
    <property type="entry name" value="WHD_NrtR"/>
</dbReference>
<dbReference type="SUPFAM" id="SSF46785">
    <property type="entry name" value="Winged helix' DNA-binding domain"/>
    <property type="match status" value="1"/>
</dbReference>
<dbReference type="InterPro" id="IPR036388">
    <property type="entry name" value="WH-like_DNA-bd_sf"/>
</dbReference>
<dbReference type="PROSITE" id="PS51462">
    <property type="entry name" value="NUDIX"/>
    <property type="match status" value="1"/>
</dbReference>
<feature type="region of interest" description="Disordered" evidence="2">
    <location>
        <begin position="135"/>
        <end position="155"/>
    </location>
</feature>
<proteinExistence type="predicted"/>
<dbReference type="PROSITE" id="PS00893">
    <property type="entry name" value="NUDIX_BOX"/>
    <property type="match status" value="1"/>
</dbReference>
<feature type="compositionally biased region" description="Low complexity" evidence="2">
    <location>
        <begin position="135"/>
        <end position="150"/>
    </location>
</feature>